<dbReference type="Proteomes" id="UP000025061">
    <property type="component" value="Unassembled WGS sequence"/>
</dbReference>
<sequence length="234" mass="24585">MPQIFIPQRFNGPPDTANGGYVAGLIAGEMRKAGIEGAIEVSLRAPPPVEAAMDLVIAGGACECRHGDAVVGTARGVEALGAVPAAPTLAVAAQGRENFPPVADHAFPYCFVCGPSRTRDGLCIFTGRPHGYDGVTDVWTPGSDYAEADGLVREAVIWAALDCPGAFAIGFQERPMVLGRIKGQVLRRPEAGAPLIVAAWHLYDDGRKHGAASALFTADGELLAQTEQLWIELK</sequence>
<dbReference type="PATRIC" id="fig|1280951.3.peg.2606"/>
<dbReference type="Gene3D" id="3.10.129.10">
    <property type="entry name" value="Hotdog Thioesterase"/>
    <property type="match status" value="1"/>
</dbReference>
<proteinExistence type="predicted"/>
<evidence type="ECO:0000313" key="1">
    <source>
        <dbReference type="EMBL" id="KCZ91495.1"/>
    </source>
</evidence>
<organism evidence="1 2">
    <name type="scientific">Hyphomonas hirschiana VP5</name>
    <dbReference type="NCBI Taxonomy" id="1280951"/>
    <lineage>
        <taxon>Bacteria</taxon>
        <taxon>Pseudomonadati</taxon>
        <taxon>Pseudomonadota</taxon>
        <taxon>Alphaproteobacteria</taxon>
        <taxon>Hyphomonadales</taxon>
        <taxon>Hyphomonadaceae</taxon>
        <taxon>Hyphomonas</taxon>
    </lineage>
</organism>
<evidence type="ECO:0008006" key="3">
    <source>
        <dbReference type="Google" id="ProtNLM"/>
    </source>
</evidence>
<keyword evidence="2" id="KW-1185">Reference proteome</keyword>
<protein>
    <recommendedName>
        <fullName evidence="3">Thioesterase family protein</fullName>
    </recommendedName>
</protein>
<dbReference type="InterPro" id="IPR029069">
    <property type="entry name" value="HotDog_dom_sf"/>
</dbReference>
<dbReference type="EMBL" id="ARYI01000011">
    <property type="protein sequence ID" value="KCZ91495.1"/>
    <property type="molecule type" value="Genomic_DNA"/>
</dbReference>
<accession>A0A059FLH4</accession>
<evidence type="ECO:0000313" key="2">
    <source>
        <dbReference type="Proteomes" id="UP000025061"/>
    </source>
</evidence>
<gene>
    <name evidence="1" type="ORF">HHI_12924</name>
</gene>
<reference evidence="1 2" key="1">
    <citation type="submission" date="2013-04" db="EMBL/GenBank/DDBJ databases">
        <title>Hyphomonas hirschiana VP5 Genome Sequencing.</title>
        <authorList>
            <person name="Lai Q."/>
            <person name="Shao Z."/>
        </authorList>
    </citation>
    <scope>NUCLEOTIDE SEQUENCE [LARGE SCALE GENOMIC DNA]</scope>
    <source>
        <strain evidence="1 2">VP5</strain>
    </source>
</reference>
<dbReference type="SUPFAM" id="SSF54637">
    <property type="entry name" value="Thioesterase/thiol ester dehydrase-isomerase"/>
    <property type="match status" value="1"/>
</dbReference>
<dbReference type="AlphaFoldDB" id="A0A059FLH4"/>
<dbReference type="OrthoDB" id="5495835at2"/>
<dbReference type="RefSeq" id="WP_011647665.1">
    <property type="nucleotide sequence ID" value="NZ_ARYI01000011.1"/>
</dbReference>
<comment type="caution">
    <text evidence="1">The sequence shown here is derived from an EMBL/GenBank/DDBJ whole genome shotgun (WGS) entry which is preliminary data.</text>
</comment>
<name>A0A059FLH4_9PROT</name>